<reference evidence="2" key="1">
    <citation type="submission" date="2019-08" db="EMBL/GenBank/DDBJ databases">
        <title>Limnoglobus roseus gen. nov., sp. nov., a novel freshwater planctomycete with a giant genome from the family Gemmataceae.</title>
        <authorList>
            <person name="Kulichevskaya I.S."/>
            <person name="Naumoff D.G."/>
            <person name="Miroshnikov K."/>
            <person name="Ivanova A."/>
            <person name="Philippov D.A."/>
            <person name="Hakobyan A."/>
            <person name="Rijpstra I.C."/>
            <person name="Sinninghe Damste J.S."/>
            <person name="Liesack W."/>
            <person name="Dedysh S.N."/>
        </authorList>
    </citation>
    <scope>NUCLEOTIDE SEQUENCE [LARGE SCALE GENOMIC DNA]</scope>
    <source>
        <strain evidence="2">PX52</strain>
    </source>
</reference>
<protein>
    <submittedName>
        <fullName evidence="1">Uncharacterized protein</fullName>
    </submittedName>
</protein>
<dbReference type="KEGG" id="lrs:PX52LOC_05348"/>
<keyword evidence="2" id="KW-1185">Reference proteome</keyword>
<sequence>MCQSSMNMSVRADVDGPTYLPSAVARAPHWPRFVIGRGGPEHGHDFYVRRPGPISSRDQVSRVLREAAAGEVDGFTDCPLEVGAFVAAATEWAEGTVELRQYQQLARVLDLATEIAMDMLAAHPRLCGCPLCVLLAAHDDRQPGFRQTVWASVTELPAVISPIRRMLADRIGMGGVSTAKAIRLTEGRLSDDVAEHLSYSAHRPAGQRVPRATCNL</sequence>
<gene>
    <name evidence="1" type="ORF">PX52LOC_05348</name>
</gene>
<organism evidence="1 2">
    <name type="scientific">Limnoglobus roseus</name>
    <dbReference type="NCBI Taxonomy" id="2598579"/>
    <lineage>
        <taxon>Bacteria</taxon>
        <taxon>Pseudomonadati</taxon>
        <taxon>Planctomycetota</taxon>
        <taxon>Planctomycetia</taxon>
        <taxon>Gemmatales</taxon>
        <taxon>Gemmataceae</taxon>
        <taxon>Limnoglobus</taxon>
    </lineage>
</organism>
<evidence type="ECO:0000313" key="1">
    <source>
        <dbReference type="EMBL" id="QEL18327.1"/>
    </source>
</evidence>
<dbReference type="Proteomes" id="UP000324974">
    <property type="component" value="Chromosome"/>
</dbReference>
<name>A0A5C1AJH8_9BACT</name>
<proteinExistence type="predicted"/>
<dbReference type="AlphaFoldDB" id="A0A5C1AJH8"/>
<accession>A0A5C1AJH8</accession>
<evidence type="ECO:0000313" key="2">
    <source>
        <dbReference type="Proteomes" id="UP000324974"/>
    </source>
</evidence>
<dbReference type="EMBL" id="CP042425">
    <property type="protein sequence ID" value="QEL18327.1"/>
    <property type="molecule type" value="Genomic_DNA"/>
</dbReference>
<dbReference type="RefSeq" id="WP_149112849.1">
    <property type="nucleotide sequence ID" value="NZ_CP042425.1"/>
</dbReference>